<dbReference type="PANTHER" id="PTHR36061">
    <property type="match status" value="1"/>
</dbReference>
<dbReference type="Proteomes" id="UP000729402">
    <property type="component" value="Unassembled WGS sequence"/>
</dbReference>
<sequence length="262" mass="28821">MMAAMAMASVQLTTATPPMRSRRVISISACAAPPRQRPPPSRSQHRRSPRRLRHDEDGDPPPRKRGPPPRPTRTRGPPLPRHQQSYTDEDGDQDDEGSFSGGTRVAAMPKPPAGFVLDDQGRCIAAASKRIVTIVSILSPPLSSIIHPWQAKQSKLTFFLQIDDTNKHPLECIIRRVFRSSQDHECMLLCPVDMYQLQLTHHASSPQSPCQTKPPISSSLSGLCRSSRAQISAAGSLYVYNPPTASPFPTISFQMGLTAFLL</sequence>
<feature type="compositionally biased region" description="Basic and acidic residues" evidence="1">
    <location>
        <begin position="53"/>
        <end position="62"/>
    </location>
</feature>
<reference evidence="2" key="2">
    <citation type="submission" date="2021-02" db="EMBL/GenBank/DDBJ databases">
        <authorList>
            <person name="Kimball J.A."/>
            <person name="Haas M.W."/>
            <person name="Macchietto M."/>
            <person name="Kono T."/>
            <person name="Duquette J."/>
            <person name="Shao M."/>
        </authorList>
    </citation>
    <scope>NUCLEOTIDE SEQUENCE</scope>
    <source>
        <tissue evidence="2">Fresh leaf tissue</tissue>
    </source>
</reference>
<comment type="caution">
    <text evidence="2">The sequence shown here is derived from an EMBL/GenBank/DDBJ whole genome shotgun (WGS) entry which is preliminary data.</text>
</comment>
<protein>
    <submittedName>
        <fullName evidence="2">Uncharacterized protein</fullName>
    </submittedName>
</protein>
<evidence type="ECO:0000313" key="2">
    <source>
        <dbReference type="EMBL" id="KAG8066843.1"/>
    </source>
</evidence>
<dbReference type="OrthoDB" id="1918611at2759"/>
<feature type="compositionally biased region" description="Basic residues" evidence="1">
    <location>
        <begin position="43"/>
        <end position="52"/>
    </location>
</feature>
<reference evidence="2" key="1">
    <citation type="journal article" date="2021" name="bioRxiv">
        <title>Whole Genome Assembly and Annotation of Northern Wild Rice, Zizania palustris L., Supports a Whole Genome Duplication in the Zizania Genus.</title>
        <authorList>
            <person name="Haas M."/>
            <person name="Kono T."/>
            <person name="Macchietto M."/>
            <person name="Millas R."/>
            <person name="McGilp L."/>
            <person name="Shao M."/>
            <person name="Duquette J."/>
            <person name="Hirsch C.N."/>
            <person name="Kimball J."/>
        </authorList>
    </citation>
    <scope>NUCLEOTIDE SEQUENCE</scope>
    <source>
        <tissue evidence="2">Fresh leaf tissue</tissue>
    </source>
</reference>
<dbReference type="AlphaFoldDB" id="A0A8J5W051"/>
<proteinExistence type="predicted"/>
<evidence type="ECO:0000256" key="1">
    <source>
        <dbReference type="SAM" id="MobiDB-lite"/>
    </source>
</evidence>
<evidence type="ECO:0000313" key="3">
    <source>
        <dbReference type="Proteomes" id="UP000729402"/>
    </source>
</evidence>
<name>A0A8J5W051_ZIZPA</name>
<dbReference type="EMBL" id="JAAALK010000285">
    <property type="protein sequence ID" value="KAG8066843.1"/>
    <property type="molecule type" value="Genomic_DNA"/>
</dbReference>
<dbReference type="PANTHER" id="PTHR36061:SF3">
    <property type="entry name" value="OS04G0692200 PROTEIN"/>
    <property type="match status" value="1"/>
</dbReference>
<keyword evidence="3" id="KW-1185">Reference proteome</keyword>
<organism evidence="2 3">
    <name type="scientific">Zizania palustris</name>
    <name type="common">Northern wild rice</name>
    <dbReference type="NCBI Taxonomy" id="103762"/>
    <lineage>
        <taxon>Eukaryota</taxon>
        <taxon>Viridiplantae</taxon>
        <taxon>Streptophyta</taxon>
        <taxon>Embryophyta</taxon>
        <taxon>Tracheophyta</taxon>
        <taxon>Spermatophyta</taxon>
        <taxon>Magnoliopsida</taxon>
        <taxon>Liliopsida</taxon>
        <taxon>Poales</taxon>
        <taxon>Poaceae</taxon>
        <taxon>BOP clade</taxon>
        <taxon>Oryzoideae</taxon>
        <taxon>Oryzeae</taxon>
        <taxon>Zizaniinae</taxon>
        <taxon>Zizania</taxon>
    </lineage>
</organism>
<gene>
    <name evidence="2" type="ORF">GUJ93_ZPchr0004g38848</name>
</gene>
<feature type="region of interest" description="Disordered" evidence="1">
    <location>
        <begin position="17"/>
        <end position="113"/>
    </location>
</feature>
<feature type="compositionally biased region" description="Acidic residues" evidence="1">
    <location>
        <begin position="87"/>
        <end position="97"/>
    </location>
</feature>
<accession>A0A8J5W051</accession>